<comment type="caution">
    <text evidence="5">The sequence shown here is derived from an EMBL/GenBank/DDBJ whole genome shotgun (WGS) entry which is preliminary data.</text>
</comment>
<dbReference type="PANTHER" id="PTHR43280">
    <property type="entry name" value="ARAC-FAMILY TRANSCRIPTIONAL REGULATOR"/>
    <property type="match status" value="1"/>
</dbReference>
<organism evidence="5 6">
    <name type="scientific">Faecalibacterium prausnitzii</name>
    <dbReference type="NCBI Taxonomy" id="853"/>
    <lineage>
        <taxon>Bacteria</taxon>
        <taxon>Bacillati</taxon>
        <taxon>Bacillota</taxon>
        <taxon>Clostridia</taxon>
        <taxon>Eubacteriales</taxon>
        <taxon>Oscillospiraceae</taxon>
        <taxon>Faecalibacterium</taxon>
    </lineage>
</organism>
<protein>
    <submittedName>
        <fullName evidence="5">AraC family transcriptional regulator</fullName>
    </submittedName>
</protein>
<dbReference type="InterPro" id="IPR011051">
    <property type="entry name" value="RmlC_Cupin_sf"/>
</dbReference>
<dbReference type="InterPro" id="IPR003313">
    <property type="entry name" value="AraC-bd"/>
</dbReference>
<dbReference type="InterPro" id="IPR014710">
    <property type="entry name" value="RmlC-like_jellyroll"/>
</dbReference>
<dbReference type="SUPFAM" id="SSF46689">
    <property type="entry name" value="Homeodomain-like"/>
    <property type="match status" value="2"/>
</dbReference>
<dbReference type="Pfam" id="PF02311">
    <property type="entry name" value="AraC_binding"/>
    <property type="match status" value="1"/>
</dbReference>
<evidence type="ECO:0000313" key="5">
    <source>
        <dbReference type="EMBL" id="RAW50551.1"/>
    </source>
</evidence>
<gene>
    <name evidence="5" type="ORF">C4N25_06105</name>
</gene>
<dbReference type="PROSITE" id="PS01124">
    <property type="entry name" value="HTH_ARAC_FAMILY_2"/>
    <property type="match status" value="1"/>
</dbReference>
<keyword evidence="3" id="KW-0804">Transcription</keyword>
<dbReference type="EMBL" id="PRKZ01000003">
    <property type="protein sequence ID" value="RAW50551.1"/>
    <property type="molecule type" value="Genomic_DNA"/>
</dbReference>
<evidence type="ECO:0000256" key="2">
    <source>
        <dbReference type="ARBA" id="ARBA00023125"/>
    </source>
</evidence>
<dbReference type="SUPFAM" id="SSF51182">
    <property type="entry name" value="RmlC-like cupins"/>
    <property type="match status" value="1"/>
</dbReference>
<keyword evidence="1" id="KW-0805">Transcription regulation</keyword>
<name>A0A329TL93_9FIRM</name>
<dbReference type="InterPro" id="IPR018060">
    <property type="entry name" value="HTH_AraC"/>
</dbReference>
<feature type="domain" description="HTH araC/xylS-type" evidence="4">
    <location>
        <begin position="202"/>
        <end position="300"/>
    </location>
</feature>
<accession>A0A329TL93</accession>
<dbReference type="InterPro" id="IPR009057">
    <property type="entry name" value="Homeodomain-like_sf"/>
</dbReference>
<dbReference type="Gene3D" id="2.60.120.10">
    <property type="entry name" value="Jelly Rolls"/>
    <property type="match status" value="1"/>
</dbReference>
<proteinExistence type="predicted"/>
<dbReference type="Pfam" id="PF12833">
    <property type="entry name" value="HTH_18"/>
    <property type="match status" value="1"/>
</dbReference>
<evidence type="ECO:0000256" key="1">
    <source>
        <dbReference type="ARBA" id="ARBA00023015"/>
    </source>
</evidence>
<evidence type="ECO:0000256" key="3">
    <source>
        <dbReference type="ARBA" id="ARBA00023163"/>
    </source>
</evidence>
<dbReference type="GO" id="GO:0043565">
    <property type="term" value="F:sequence-specific DNA binding"/>
    <property type="evidence" value="ECO:0007669"/>
    <property type="project" value="InterPro"/>
</dbReference>
<dbReference type="PANTHER" id="PTHR43280:SF28">
    <property type="entry name" value="HTH-TYPE TRANSCRIPTIONAL ACTIVATOR RHAS"/>
    <property type="match status" value="1"/>
</dbReference>
<evidence type="ECO:0000313" key="6">
    <source>
        <dbReference type="Proteomes" id="UP000251634"/>
    </source>
</evidence>
<dbReference type="Gene3D" id="1.10.10.60">
    <property type="entry name" value="Homeodomain-like"/>
    <property type="match status" value="2"/>
</dbReference>
<evidence type="ECO:0000259" key="4">
    <source>
        <dbReference type="PROSITE" id="PS01124"/>
    </source>
</evidence>
<keyword evidence="2" id="KW-0238">DNA-binding</keyword>
<dbReference type="GO" id="GO:0003700">
    <property type="term" value="F:DNA-binding transcription factor activity"/>
    <property type="evidence" value="ECO:0007669"/>
    <property type="project" value="InterPro"/>
</dbReference>
<dbReference type="AlphaFoldDB" id="A0A329TL93"/>
<sequence>MWGKELANMAVQVCNIIVASSEGRELAQHGSPMFPIACYAEDMTADSVAWHWHEEFEYILSEKGILCVDVNKTRVRLNQGEGIFVNSGALHAVEQSPALLHSSVFHPRLVGGMDTIFWQKLIKPMTQPGAPAFFLLNEAVPWQKEVLACLRDAWREVADEPFDYENRARYHLSAALRILSTQCVGGKTKVSQQEQIAAERMKQMLRFVEEHYAEELTVEKIAACVALSESACLRSFRQLLGTTPIQYVKQYRVEKAAELLRSTRLKTGEIGAECGFADGSYFIKTFREVKHCTPLEYRQRFGLEA</sequence>
<dbReference type="SMART" id="SM00342">
    <property type="entry name" value="HTH_ARAC"/>
    <property type="match status" value="1"/>
</dbReference>
<dbReference type="Proteomes" id="UP000251634">
    <property type="component" value="Unassembled WGS sequence"/>
</dbReference>
<reference evidence="5 6" key="1">
    <citation type="submission" date="2018-02" db="EMBL/GenBank/DDBJ databases">
        <title>Complete genome sequencing of Faecalibacterium prausnitzii strains isolated from the human gut.</title>
        <authorList>
            <person name="Fitzgerald B.C."/>
            <person name="Shkoporov A.N."/>
            <person name="Ross P.R."/>
            <person name="Hill C."/>
        </authorList>
    </citation>
    <scope>NUCLEOTIDE SEQUENCE [LARGE SCALE GENOMIC DNA]</scope>
    <source>
        <strain evidence="5 6">APC942/8-14-2</strain>
    </source>
</reference>